<organism evidence="2 3">
    <name type="scientific">Pseudonocardia alaniniphila</name>
    <dbReference type="NCBI Taxonomy" id="75291"/>
    <lineage>
        <taxon>Bacteria</taxon>
        <taxon>Bacillati</taxon>
        <taxon>Actinomycetota</taxon>
        <taxon>Actinomycetes</taxon>
        <taxon>Pseudonocardiales</taxon>
        <taxon>Pseudonocardiaceae</taxon>
        <taxon>Pseudonocardia</taxon>
    </lineage>
</organism>
<feature type="region of interest" description="Disordered" evidence="1">
    <location>
        <begin position="1"/>
        <end position="50"/>
    </location>
</feature>
<keyword evidence="3" id="KW-1185">Reference proteome</keyword>
<evidence type="ECO:0000313" key="3">
    <source>
        <dbReference type="Proteomes" id="UP001299970"/>
    </source>
</evidence>
<dbReference type="RefSeq" id="WP_241036597.1">
    <property type="nucleotide sequence ID" value="NZ_BAAAJF010000039.1"/>
</dbReference>
<protein>
    <submittedName>
        <fullName evidence="2">Uncharacterized protein</fullName>
    </submittedName>
</protein>
<accession>A0ABS9TDF0</accession>
<dbReference type="Proteomes" id="UP001299970">
    <property type="component" value="Unassembled WGS sequence"/>
</dbReference>
<comment type="caution">
    <text evidence="2">The sequence shown here is derived from an EMBL/GenBank/DDBJ whole genome shotgun (WGS) entry which is preliminary data.</text>
</comment>
<evidence type="ECO:0000256" key="1">
    <source>
        <dbReference type="SAM" id="MobiDB-lite"/>
    </source>
</evidence>
<feature type="region of interest" description="Disordered" evidence="1">
    <location>
        <begin position="86"/>
        <end position="112"/>
    </location>
</feature>
<dbReference type="EMBL" id="JAKXMK010000010">
    <property type="protein sequence ID" value="MCH6166569.1"/>
    <property type="molecule type" value="Genomic_DNA"/>
</dbReference>
<reference evidence="2 3" key="1">
    <citation type="submission" date="2022-03" db="EMBL/GenBank/DDBJ databases">
        <title>Pseudonocardia alaer sp. nov., a novel actinomycete isolated from reed forest soil.</title>
        <authorList>
            <person name="Wang L."/>
        </authorList>
    </citation>
    <scope>NUCLEOTIDE SEQUENCE [LARGE SCALE GENOMIC DNA]</scope>
    <source>
        <strain evidence="2 3">Y-16303</strain>
    </source>
</reference>
<feature type="compositionally biased region" description="Low complexity" evidence="1">
    <location>
        <begin position="87"/>
        <end position="97"/>
    </location>
</feature>
<sequence>MAENPMPRPRHPALVPDDDPVDAVGGPALSTGGFDVSSGIDTDGDSRADTVATSDGVDLVLLTDLDGDGFADQILRIGPGAVVREQAPSPAAGAASAVTDGLRNGAEAGYEP</sequence>
<name>A0ABS9TDF0_9PSEU</name>
<evidence type="ECO:0000313" key="2">
    <source>
        <dbReference type="EMBL" id="MCH6166569.1"/>
    </source>
</evidence>
<proteinExistence type="predicted"/>
<gene>
    <name evidence="2" type="ORF">MMF94_12835</name>
</gene>